<feature type="compositionally biased region" description="Low complexity" evidence="8">
    <location>
        <begin position="41"/>
        <end position="56"/>
    </location>
</feature>
<feature type="region of interest" description="Disordered" evidence="8">
    <location>
        <begin position="30"/>
        <end position="67"/>
    </location>
</feature>
<dbReference type="HAMAP" id="MF_00321">
    <property type="entry name" value="GTPase_EngB"/>
    <property type="match status" value="1"/>
</dbReference>
<sequence length="283" mass="30626">MLIAAISRQCRAAALARSANVGCHYSHTYSHSHPRPLAAGTTEAASESSSTSNNSADDLKPSSASHSGPAFRYFSKRDAKFVLSATKPEHYKRIPPNPEVTFAGRSNVGKSSLLSAVLRSQGLVKTSKKPGHTSALNFFSLTSGSCPGAISLVDMPGYGYRSRDEWGGFIMKYLSTRKELRRVFLLIEAKVGELKATDLSFLELAEQYKAPVQIVLTKTDKMKRADLDSICKTITQSATDIAPSVVQPTVICCSSRTKIGIDDLQLELLRVCDLVPSGEPAKK</sequence>
<dbReference type="CDD" id="cd01876">
    <property type="entry name" value="YihA_EngB"/>
    <property type="match status" value="1"/>
</dbReference>
<evidence type="ECO:0000259" key="9">
    <source>
        <dbReference type="PROSITE" id="PS51706"/>
    </source>
</evidence>
<dbReference type="AlphaFoldDB" id="A0A9W8GUU0"/>
<evidence type="ECO:0000313" key="10">
    <source>
        <dbReference type="EMBL" id="KAJ2753521.1"/>
    </source>
</evidence>
<evidence type="ECO:0000256" key="5">
    <source>
        <dbReference type="ARBA" id="ARBA00022741"/>
    </source>
</evidence>
<dbReference type="PANTHER" id="PTHR46498:SF1">
    <property type="entry name" value="GTP-BINDING PROTEIN 8"/>
    <property type="match status" value="1"/>
</dbReference>
<dbReference type="InterPro" id="IPR019987">
    <property type="entry name" value="GTP-bd_ribosome_bio_YsxC"/>
</dbReference>
<feature type="domain" description="EngB-type G" evidence="9">
    <location>
        <begin position="96"/>
        <end position="274"/>
    </location>
</feature>
<dbReference type="GO" id="GO:0005739">
    <property type="term" value="C:mitochondrion"/>
    <property type="evidence" value="ECO:0007669"/>
    <property type="project" value="TreeGrafter"/>
</dbReference>
<evidence type="ECO:0000256" key="4">
    <source>
        <dbReference type="ARBA" id="ARBA00022723"/>
    </source>
</evidence>
<dbReference type="GO" id="GO:0046872">
    <property type="term" value="F:metal ion binding"/>
    <property type="evidence" value="ECO:0007669"/>
    <property type="project" value="UniProtKB-KW"/>
</dbReference>
<dbReference type="InterPro" id="IPR006073">
    <property type="entry name" value="GTP-bd"/>
</dbReference>
<dbReference type="OrthoDB" id="391988at2759"/>
<dbReference type="EMBL" id="JANBUH010000183">
    <property type="protein sequence ID" value="KAJ2753521.1"/>
    <property type="molecule type" value="Genomic_DNA"/>
</dbReference>
<dbReference type="InterPro" id="IPR052279">
    <property type="entry name" value="EngB_GTPase"/>
</dbReference>
<keyword evidence="4" id="KW-0479">Metal-binding</keyword>
<evidence type="ECO:0000256" key="8">
    <source>
        <dbReference type="SAM" id="MobiDB-lite"/>
    </source>
</evidence>
<reference evidence="10" key="1">
    <citation type="submission" date="2022-07" db="EMBL/GenBank/DDBJ databases">
        <title>Phylogenomic reconstructions and comparative analyses of Kickxellomycotina fungi.</title>
        <authorList>
            <person name="Reynolds N.K."/>
            <person name="Stajich J.E."/>
            <person name="Barry K."/>
            <person name="Grigoriev I.V."/>
            <person name="Crous P."/>
            <person name="Smith M.E."/>
        </authorList>
    </citation>
    <scope>NUCLEOTIDE SEQUENCE</scope>
    <source>
        <strain evidence="10">BCRC 34297</strain>
    </source>
</reference>
<dbReference type="Proteomes" id="UP001140011">
    <property type="component" value="Unassembled WGS sequence"/>
</dbReference>
<protein>
    <recommendedName>
        <fullName evidence="3">GTP-binding protein 8</fullName>
    </recommendedName>
</protein>
<comment type="cofactor">
    <cofactor evidence="1">
        <name>Mg(2+)</name>
        <dbReference type="ChEBI" id="CHEBI:18420"/>
    </cofactor>
</comment>
<dbReference type="NCBIfam" id="TIGR03598">
    <property type="entry name" value="GTPase_YsxC"/>
    <property type="match status" value="1"/>
</dbReference>
<organism evidence="10 11">
    <name type="scientific">Coemansia pectinata</name>
    <dbReference type="NCBI Taxonomy" id="1052879"/>
    <lineage>
        <taxon>Eukaryota</taxon>
        <taxon>Fungi</taxon>
        <taxon>Fungi incertae sedis</taxon>
        <taxon>Zoopagomycota</taxon>
        <taxon>Kickxellomycotina</taxon>
        <taxon>Kickxellomycetes</taxon>
        <taxon>Kickxellales</taxon>
        <taxon>Kickxellaceae</taxon>
        <taxon>Coemansia</taxon>
    </lineage>
</organism>
<dbReference type="SUPFAM" id="SSF52540">
    <property type="entry name" value="P-loop containing nucleoside triphosphate hydrolases"/>
    <property type="match status" value="1"/>
</dbReference>
<evidence type="ECO:0000256" key="7">
    <source>
        <dbReference type="ARBA" id="ARBA00023134"/>
    </source>
</evidence>
<dbReference type="PROSITE" id="PS51706">
    <property type="entry name" value="G_ENGB"/>
    <property type="match status" value="1"/>
</dbReference>
<name>A0A9W8GUU0_9FUNG</name>
<keyword evidence="11" id="KW-1185">Reference proteome</keyword>
<accession>A0A9W8GUU0</accession>
<evidence type="ECO:0000256" key="1">
    <source>
        <dbReference type="ARBA" id="ARBA00001946"/>
    </source>
</evidence>
<dbReference type="Pfam" id="PF01926">
    <property type="entry name" value="MMR_HSR1"/>
    <property type="match status" value="1"/>
</dbReference>
<dbReference type="InterPro" id="IPR027417">
    <property type="entry name" value="P-loop_NTPase"/>
</dbReference>
<keyword evidence="7" id="KW-0342">GTP-binding</keyword>
<gene>
    <name evidence="10" type="ORF">GGI19_003071</name>
</gene>
<dbReference type="InterPro" id="IPR030393">
    <property type="entry name" value="G_ENGB_dom"/>
</dbReference>
<evidence type="ECO:0000313" key="11">
    <source>
        <dbReference type="Proteomes" id="UP001140011"/>
    </source>
</evidence>
<dbReference type="Gene3D" id="3.40.50.300">
    <property type="entry name" value="P-loop containing nucleotide triphosphate hydrolases"/>
    <property type="match status" value="1"/>
</dbReference>
<dbReference type="PANTHER" id="PTHR46498">
    <property type="entry name" value="GTP-BINDING PROTEIN 8"/>
    <property type="match status" value="1"/>
</dbReference>
<evidence type="ECO:0000256" key="2">
    <source>
        <dbReference type="ARBA" id="ARBA00009638"/>
    </source>
</evidence>
<evidence type="ECO:0000256" key="3">
    <source>
        <dbReference type="ARBA" id="ARBA00015370"/>
    </source>
</evidence>
<keyword evidence="5" id="KW-0547">Nucleotide-binding</keyword>
<keyword evidence="6" id="KW-0460">Magnesium</keyword>
<evidence type="ECO:0000256" key="6">
    <source>
        <dbReference type="ARBA" id="ARBA00022842"/>
    </source>
</evidence>
<comment type="similarity">
    <text evidence="2">Belongs to the TRAFAC class TrmE-Era-EngA-EngB-Septin-like GTPase superfamily. EngB GTPase family.</text>
</comment>
<dbReference type="GO" id="GO:0005525">
    <property type="term" value="F:GTP binding"/>
    <property type="evidence" value="ECO:0007669"/>
    <property type="project" value="UniProtKB-KW"/>
</dbReference>
<proteinExistence type="inferred from homology"/>
<comment type="caution">
    <text evidence="10">The sequence shown here is derived from an EMBL/GenBank/DDBJ whole genome shotgun (WGS) entry which is preliminary data.</text>
</comment>